<dbReference type="AlphaFoldDB" id="A0A2P2PFW0"/>
<proteinExistence type="predicted"/>
<protein>
    <submittedName>
        <fullName evidence="1">Uncharacterized protein</fullName>
    </submittedName>
</protein>
<organism evidence="1">
    <name type="scientific">Rhizophora mucronata</name>
    <name type="common">Asiatic mangrove</name>
    <dbReference type="NCBI Taxonomy" id="61149"/>
    <lineage>
        <taxon>Eukaryota</taxon>
        <taxon>Viridiplantae</taxon>
        <taxon>Streptophyta</taxon>
        <taxon>Embryophyta</taxon>
        <taxon>Tracheophyta</taxon>
        <taxon>Spermatophyta</taxon>
        <taxon>Magnoliopsida</taxon>
        <taxon>eudicotyledons</taxon>
        <taxon>Gunneridae</taxon>
        <taxon>Pentapetalae</taxon>
        <taxon>rosids</taxon>
        <taxon>fabids</taxon>
        <taxon>Malpighiales</taxon>
        <taxon>Rhizophoraceae</taxon>
        <taxon>Rhizophora</taxon>
    </lineage>
</organism>
<sequence>MISIKYYLDLYYKYGHFVEYNLNISTCYQLVTSRAFA</sequence>
<evidence type="ECO:0000313" key="1">
    <source>
        <dbReference type="EMBL" id="MBX53606.1"/>
    </source>
</evidence>
<name>A0A2P2PFW0_RHIMU</name>
<accession>A0A2P2PFW0</accession>
<reference evidence="1" key="1">
    <citation type="submission" date="2018-02" db="EMBL/GenBank/DDBJ databases">
        <title>Rhizophora mucronata_Transcriptome.</title>
        <authorList>
            <person name="Meera S.P."/>
            <person name="Sreeshan A."/>
            <person name="Augustine A."/>
        </authorList>
    </citation>
    <scope>NUCLEOTIDE SEQUENCE</scope>
    <source>
        <tissue evidence="1">Leaf</tissue>
    </source>
</reference>
<dbReference type="EMBL" id="GGEC01073122">
    <property type="protein sequence ID" value="MBX53606.1"/>
    <property type="molecule type" value="Transcribed_RNA"/>
</dbReference>